<keyword evidence="4" id="KW-1185">Reference proteome</keyword>
<dbReference type="InterPro" id="IPR001680">
    <property type="entry name" value="WD40_rpt"/>
</dbReference>
<reference evidence="3 4" key="1">
    <citation type="submission" date="2016-11" db="EMBL/GenBank/DDBJ databases">
        <title>The macronuclear genome of Stentor coeruleus: a giant cell with tiny introns.</title>
        <authorList>
            <person name="Slabodnick M."/>
            <person name="Ruby J.G."/>
            <person name="Reiff S.B."/>
            <person name="Swart E.C."/>
            <person name="Gosai S."/>
            <person name="Prabakaran S."/>
            <person name="Witkowska E."/>
            <person name="Larue G.E."/>
            <person name="Fisher S."/>
            <person name="Freeman R.M."/>
            <person name="Gunawardena J."/>
            <person name="Chu W."/>
            <person name="Stover N.A."/>
            <person name="Gregory B.D."/>
            <person name="Nowacki M."/>
            <person name="Derisi J."/>
            <person name="Roy S.W."/>
            <person name="Marshall W.F."/>
            <person name="Sood P."/>
        </authorList>
    </citation>
    <scope>NUCLEOTIDE SEQUENCE [LARGE SCALE GENOMIC DNA]</scope>
    <source>
        <strain evidence="3">WM001</strain>
    </source>
</reference>
<proteinExistence type="predicted"/>
<dbReference type="AlphaFoldDB" id="A0A1R2BUQ2"/>
<dbReference type="EMBL" id="MPUH01000424">
    <property type="protein sequence ID" value="OMJ80421.1"/>
    <property type="molecule type" value="Genomic_DNA"/>
</dbReference>
<feature type="coiled-coil region" evidence="2">
    <location>
        <begin position="995"/>
        <end position="1029"/>
    </location>
</feature>
<feature type="coiled-coil region" evidence="2">
    <location>
        <begin position="851"/>
        <end position="952"/>
    </location>
</feature>
<feature type="coiled-coil region" evidence="2">
    <location>
        <begin position="1202"/>
        <end position="1236"/>
    </location>
</feature>
<sequence length="1243" mass="143681">MSKSQVKLSYCHAFGSLSSGGIRDCICFGDDETGNILYPIGRHIAVRSLDTNDINFIIEPAHVSRITAMTITKEKNRRFLAVAEHIESEKTSVLTIIDLKNSAGYKRLRELRLPDPNVKFTTLAFSKDSKLVGGVSSGLGVIWDWYKEKIIGKQNLETEITRLSINPKDSHLVSTSGPNHWKTWRIEEKMFKEQSMFSKLAQTQNFTDHDWIDDDTAVAVTDMSEVFICRNNQIIQYIEFGFGNLSDSNLANASITCIQGFTRGFILASDEGHLAIWEHAETNEFEEQNTEHYSFIKTWHCGKKQSIVSLALTNSEETLAIALKSNDIGTCSLSQAIMYDGIKFNIFCGGFHSGKIQEMDLAIQRPLLATCSDVDHTLRIWNYNTLNCELAKKLYVVQADAIDPSAVSDIKPLLSVAFHPSGYYLAISFVDKVRLFHLLFDELRFFREVATPSSSLLKFSSGGHFLAISSGLNIYIYKSYTLQLVTIIQNLTSPIQDMCWMPLDKKLVTVGSDGTIHEFNTHNWSFEKDQQNPRIKYKSMATNKETIIANGIEGSQPIITIKEGNDAPSKQINLDKNLSQICFFNSLHQTPVYIASTTEGSILLFGNTLSNEWVEEIITHQGLVTKLRASPDGKYVFSAGEDGSIFIFKVDESLEILHSIVEGKEKEVINKVVDDALAEIVLIEREKLEKFKAEVENERMELEKMNHTITQSTKIREQQYELKLQEIKDSVQENIKAQNVRINELSAQKSRQERDYEKKLKQLESDHMSEVDSLEAIYERKLGIEEERFRQLEHDKVEMKQYYEDQMRNLRVHNENTIESLEKAFRDALCKAQEEYESTKKTSDELKDVYEKRLMQQEDEHEIEVLDLKDKYERQLKELKETSEKLKGTNKVLVATQSKADSDKLDCKNEISKKRQNILKKREEIMELRKQIKNLEQTIKEKEETLMKKDNKIYEYMHQIKDLGETKKFLNARKLEILDELQPKDDQILTLNNRLKAVRADLLKERKDNEILERELSRKDELIKHVKNDNKVKEEQAQIIDKTIRSIINDIHNARGLEFKQKIDEMKSLYQAYVISEGAVKRKDADSIEEIEHQLRYMEKSITGIHDNQLKSMRRFKVDLRKRTQENSTLIQELNKLRLEKKKDEDKIKKLLVEIKEFEDKMKIKAQTPKPVVAAGKIRTVSGTPYLNYLSKPSAVDNRLTSLQDRQRIIDLQNELEEKKEQNFYLRMELNELKELMRQVKTT</sequence>
<feature type="coiled-coil region" evidence="2">
    <location>
        <begin position="1120"/>
        <end position="1168"/>
    </location>
</feature>
<evidence type="ECO:0000256" key="1">
    <source>
        <dbReference type="PROSITE-ProRule" id="PRU00221"/>
    </source>
</evidence>
<organism evidence="3 4">
    <name type="scientific">Stentor coeruleus</name>
    <dbReference type="NCBI Taxonomy" id="5963"/>
    <lineage>
        <taxon>Eukaryota</taxon>
        <taxon>Sar</taxon>
        <taxon>Alveolata</taxon>
        <taxon>Ciliophora</taxon>
        <taxon>Postciliodesmatophora</taxon>
        <taxon>Heterotrichea</taxon>
        <taxon>Heterotrichida</taxon>
        <taxon>Stentoridae</taxon>
        <taxon>Stentor</taxon>
    </lineage>
</organism>
<evidence type="ECO:0000256" key="2">
    <source>
        <dbReference type="SAM" id="Coils"/>
    </source>
</evidence>
<dbReference type="OrthoDB" id="10251741at2759"/>
<keyword evidence="2" id="KW-0175">Coiled coil</keyword>
<name>A0A1R2BUQ2_9CILI</name>
<dbReference type="PANTHER" id="PTHR32215:SF0">
    <property type="entry name" value="CILIA- AND FLAGELLA-ASSOCIATED PROTEIN 57"/>
    <property type="match status" value="1"/>
</dbReference>
<feature type="coiled-coil region" evidence="2">
    <location>
        <begin position="681"/>
        <end position="766"/>
    </location>
</feature>
<gene>
    <name evidence="3" type="ORF">SteCoe_19324</name>
</gene>
<dbReference type="PROSITE" id="PS50082">
    <property type="entry name" value="WD_REPEATS_2"/>
    <property type="match status" value="1"/>
</dbReference>
<dbReference type="Gene3D" id="2.130.10.10">
    <property type="entry name" value="YVTN repeat-like/Quinoprotein amine dehydrogenase"/>
    <property type="match status" value="3"/>
</dbReference>
<evidence type="ECO:0000313" key="3">
    <source>
        <dbReference type="EMBL" id="OMJ80421.1"/>
    </source>
</evidence>
<dbReference type="SUPFAM" id="SSF50978">
    <property type="entry name" value="WD40 repeat-like"/>
    <property type="match status" value="2"/>
</dbReference>
<keyword evidence="1" id="KW-0853">WD repeat</keyword>
<dbReference type="Proteomes" id="UP000187209">
    <property type="component" value="Unassembled WGS sequence"/>
</dbReference>
<accession>A0A1R2BUQ2</accession>
<dbReference type="SMART" id="SM00320">
    <property type="entry name" value="WD40"/>
    <property type="match status" value="6"/>
</dbReference>
<dbReference type="PANTHER" id="PTHR32215">
    <property type="entry name" value="CILIA- AND FLAGELLA-ASSOCIATED PROTEIN 57"/>
    <property type="match status" value="1"/>
</dbReference>
<protein>
    <submittedName>
        <fullName evidence="3">Uncharacterized protein</fullName>
    </submittedName>
</protein>
<dbReference type="InterPro" id="IPR036322">
    <property type="entry name" value="WD40_repeat_dom_sf"/>
</dbReference>
<evidence type="ECO:0000313" key="4">
    <source>
        <dbReference type="Proteomes" id="UP000187209"/>
    </source>
</evidence>
<comment type="caution">
    <text evidence="3">The sequence shown here is derived from an EMBL/GenBank/DDBJ whole genome shotgun (WGS) entry which is preliminary data.</text>
</comment>
<feature type="repeat" description="WD" evidence="1">
    <location>
        <begin position="617"/>
        <end position="658"/>
    </location>
</feature>
<dbReference type="InterPro" id="IPR015943">
    <property type="entry name" value="WD40/YVTN_repeat-like_dom_sf"/>
</dbReference>
<dbReference type="InterPro" id="IPR052993">
    <property type="entry name" value="CFA-57"/>
</dbReference>
<dbReference type="Pfam" id="PF00400">
    <property type="entry name" value="WD40"/>
    <property type="match status" value="1"/>
</dbReference>